<accession>A0ABT6C9C9</accession>
<dbReference type="SUPFAM" id="SSF54001">
    <property type="entry name" value="Cysteine proteinases"/>
    <property type="match status" value="1"/>
</dbReference>
<organism evidence="2 3">
    <name type="scientific">Luteipulveratus flavus</name>
    <dbReference type="NCBI Taxonomy" id="3031728"/>
    <lineage>
        <taxon>Bacteria</taxon>
        <taxon>Bacillati</taxon>
        <taxon>Actinomycetota</taxon>
        <taxon>Actinomycetes</taxon>
        <taxon>Micrococcales</taxon>
        <taxon>Dermacoccaceae</taxon>
        <taxon>Luteipulveratus</taxon>
    </lineage>
</organism>
<dbReference type="InterPro" id="IPR038765">
    <property type="entry name" value="Papain-like_cys_pep_sf"/>
</dbReference>
<proteinExistence type="predicted"/>
<dbReference type="RefSeq" id="WP_277192842.1">
    <property type="nucleotide sequence ID" value="NZ_JAROAV010000036.1"/>
</dbReference>
<dbReference type="Proteomes" id="UP001528912">
    <property type="component" value="Unassembled WGS sequence"/>
</dbReference>
<dbReference type="InterPro" id="IPR013589">
    <property type="entry name" value="Bac_transglu_N"/>
</dbReference>
<dbReference type="InterPro" id="IPR002931">
    <property type="entry name" value="Transglutaminase-like"/>
</dbReference>
<evidence type="ECO:0000313" key="2">
    <source>
        <dbReference type="EMBL" id="MDF8265519.1"/>
    </source>
</evidence>
<dbReference type="PANTHER" id="PTHR33490:SF7">
    <property type="entry name" value="BLR2979 PROTEIN"/>
    <property type="match status" value="1"/>
</dbReference>
<name>A0ABT6C9C9_9MICO</name>
<dbReference type="PANTHER" id="PTHR33490">
    <property type="entry name" value="BLR5614 PROTEIN-RELATED"/>
    <property type="match status" value="1"/>
</dbReference>
<dbReference type="SMART" id="SM00460">
    <property type="entry name" value="TGc"/>
    <property type="match status" value="1"/>
</dbReference>
<comment type="caution">
    <text evidence="2">The sequence shown here is derived from an EMBL/GenBank/DDBJ whole genome shotgun (WGS) entry which is preliminary data.</text>
</comment>
<dbReference type="Pfam" id="PF08379">
    <property type="entry name" value="Bact_transglu_N"/>
    <property type="match status" value="1"/>
</dbReference>
<dbReference type="EMBL" id="JAROAV010000036">
    <property type="protein sequence ID" value="MDF8265519.1"/>
    <property type="molecule type" value="Genomic_DNA"/>
</dbReference>
<evidence type="ECO:0000259" key="1">
    <source>
        <dbReference type="SMART" id="SM00460"/>
    </source>
</evidence>
<sequence>MGTQTDADFEPRRYRVRHRTTYSYAADVTGCYERGCLHPRETPSQQVRSNTIEVSPEPDLMTEHVDHFGNHSHYVEVRTPHTELAVTKTSVVDVAWPRTDLDELDRHTVAEAVELLAGEADPVERVSYLLPSALVDLSPEVRAYAARLLPGDRPLGEAVLDLTRTIFAEFRYAKGATSVKTTLPELLEKREGVCQDFAHLAVGCLRAVGLPARYVSGYLETQPPPGRPKLAGSDASHAWASVLVPGGTWVDLDPTNDHLADSRYVVTAWGRDFRDVSPLKGVIFTESPSSRLEVAVDVTRLEQGD</sequence>
<feature type="domain" description="Transglutaminase-like" evidence="1">
    <location>
        <begin position="186"/>
        <end position="256"/>
    </location>
</feature>
<dbReference type="Gene3D" id="3.10.620.30">
    <property type="match status" value="1"/>
</dbReference>
<keyword evidence="3" id="KW-1185">Reference proteome</keyword>
<gene>
    <name evidence="2" type="ORF">P4R38_14815</name>
</gene>
<dbReference type="Pfam" id="PF01841">
    <property type="entry name" value="Transglut_core"/>
    <property type="match status" value="1"/>
</dbReference>
<reference evidence="2 3" key="1">
    <citation type="submission" date="2023-03" db="EMBL/GenBank/DDBJ databases">
        <title>YIM 133296 draft genome.</title>
        <authorList>
            <person name="Xiong L."/>
        </authorList>
    </citation>
    <scope>NUCLEOTIDE SEQUENCE [LARGE SCALE GENOMIC DNA]</scope>
    <source>
        <strain evidence="2 3">YIM 133296</strain>
    </source>
</reference>
<protein>
    <submittedName>
        <fullName evidence="2">Transglutaminase family protein</fullName>
    </submittedName>
</protein>
<evidence type="ECO:0000313" key="3">
    <source>
        <dbReference type="Proteomes" id="UP001528912"/>
    </source>
</evidence>